<dbReference type="Pfam" id="PF08495">
    <property type="entry name" value="FIST"/>
    <property type="match status" value="1"/>
</dbReference>
<dbReference type="SMART" id="SM00897">
    <property type="entry name" value="FIST"/>
    <property type="match status" value="1"/>
</dbReference>
<evidence type="ECO:0000313" key="3">
    <source>
        <dbReference type="EMBL" id="OGK02260.1"/>
    </source>
</evidence>
<dbReference type="PANTHER" id="PTHR40252:SF2">
    <property type="entry name" value="BLR0328 PROTEIN"/>
    <property type="match status" value="1"/>
</dbReference>
<dbReference type="EMBL" id="MFYX01000110">
    <property type="protein sequence ID" value="OGK02260.1"/>
    <property type="molecule type" value="Genomic_DNA"/>
</dbReference>
<comment type="caution">
    <text evidence="3">The sequence shown here is derived from an EMBL/GenBank/DDBJ whole genome shotgun (WGS) entry which is preliminary data.</text>
</comment>
<dbReference type="AlphaFoldDB" id="A0A1F7F6H0"/>
<evidence type="ECO:0000313" key="4">
    <source>
        <dbReference type="Proteomes" id="UP000179243"/>
    </source>
</evidence>
<proteinExistence type="predicted"/>
<dbReference type="PANTHER" id="PTHR40252">
    <property type="entry name" value="BLR0328 PROTEIN"/>
    <property type="match status" value="1"/>
</dbReference>
<feature type="domain" description="FIST C-domain" evidence="2">
    <location>
        <begin position="227"/>
        <end position="355"/>
    </location>
</feature>
<organism evidence="3 4">
    <name type="scientific">Candidatus Raymondbacteria bacterium RIFOXYD12_FULL_49_13</name>
    <dbReference type="NCBI Taxonomy" id="1817890"/>
    <lineage>
        <taxon>Bacteria</taxon>
        <taxon>Raymondiibacteriota</taxon>
    </lineage>
</organism>
<evidence type="ECO:0000259" key="2">
    <source>
        <dbReference type="SMART" id="SM01204"/>
    </source>
</evidence>
<dbReference type="SMART" id="SM01204">
    <property type="entry name" value="FIST_C"/>
    <property type="match status" value="1"/>
</dbReference>
<evidence type="ECO:0000259" key="1">
    <source>
        <dbReference type="SMART" id="SM00897"/>
    </source>
</evidence>
<dbReference type="InterPro" id="IPR013702">
    <property type="entry name" value="FIST_domain_N"/>
</dbReference>
<name>A0A1F7F6H0_UNCRA</name>
<dbReference type="Pfam" id="PF10442">
    <property type="entry name" value="FIST_C"/>
    <property type="match status" value="1"/>
</dbReference>
<accession>A0A1F7F6H0</accession>
<sequence>MAIKQVYSLQETKLVAGDFKKQLGSFSPSVVLFFASVSHDHSLLNTELQKAFPGAKIFGCSTAGEIVTGKMLSNAVVCMCFDKETIADAHIEVLENIASEDRVPETFKKFETYFKTPIKDMDVSQYVGIILIDGMSGAEERVMDRIGNLTDISFIGGSAGDDLQFKKTFVSSGGKAYSGAAVLALLKPVNGFDFLKTQSFSSTGKKLKATDVDETARTVHAFDGKPAMQAYAQVLGVSLADAGQKFMTNPVGLKVGEEFYVRSPQQPQGQSLRFYCNIKKGMELDVLVSRDIVQDTRIALDAKKKELGLIRGIIDFHCILRTLELRQKNQCDAYGKLFEGIPAIGFSTYGEEFIGHINQTSTMLIFK</sequence>
<dbReference type="InterPro" id="IPR019494">
    <property type="entry name" value="FIST_C"/>
</dbReference>
<reference evidence="3 4" key="1">
    <citation type="journal article" date="2016" name="Nat. Commun.">
        <title>Thousands of microbial genomes shed light on interconnected biogeochemical processes in an aquifer system.</title>
        <authorList>
            <person name="Anantharaman K."/>
            <person name="Brown C.T."/>
            <person name="Hug L.A."/>
            <person name="Sharon I."/>
            <person name="Castelle C.J."/>
            <person name="Probst A.J."/>
            <person name="Thomas B.C."/>
            <person name="Singh A."/>
            <person name="Wilkins M.J."/>
            <person name="Karaoz U."/>
            <person name="Brodie E.L."/>
            <person name="Williams K.H."/>
            <person name="Hubbard S.S."/>
            <person name="Banfield J.F."/>
        </authorList>
    </citation>
    <scope>NUCLEOTIDE SEQUENCE [LARGE SCALE GENOMIC DNA]</scope>
</reference>
<feature type="domain" description="FIST" evidence="1">
    <location>
        <begin position="27"/>
        <end position="226"/>
    </location>
</feature>
<gene>
    <name evidence="3" type="ORF">A2519_16405</name>
</gene>
<evidence type="ECO:0008006" key="5">
    <source>
        <dbReference type="Google" id="ProtNLM"/>
    </source>
</evidence>
<protein>
    <recommendedName>
        <fullName evidence="5">FIST domain-containing protein</fullName>
    </recommendedName>
</protein>
<dbReference type="Proteomes" id="UP000179243">
    <property type="component" value="Unassembled WGS sequence"/>
</dbReference>